<dbReference type="PROSITE" id="PS51832">
    <property type="entry name" value="HD_GYP"/>
    <property type="match status" value="1"/>
</dbReference>
<evidence type="ECO:0000259" key="1">
    <source>
        <dbReference type="PROSITE" id="PS50110"/>
    </source>
</evidence>
<keyword evidence="3" id="KW-0238">DNA-binding</keyword>
<dbReference type="GO" id="GO:0003677">
    <property type="term" value="F:DNA binding"/>
    <property type="evidence" value="ECO:0007669"/>
    <property type="project" value="UniProtKB-KW"/>
</dbReference>
<dbReference type="Gene3D" id="1.10.3210.10">
    <property type="entry name" value="Hypothetical protein af1432"/>
    <property type="match status" value="1"/>
</dbReference>
<dbReference type="SUPFAM" id="SSF52172">
    <property type="entry name" value="CheY-like"/>
    <property type="match status" value="1"/>
</dbReference>
<dbReference type="Pfam" id="PF13487">
    <property type="entry name" value="HD_5"/>
    <property type="match status" value="1"/>
</dbReference>
<evidence type="ECO:0000313" key="3">
    <source>
        <dbReference type="EMBL" id="SFV71428.1"/>
    </source>
</evidence>
<feature type="domain" description="HD-GYP" evidence="2">
    <location>
        <begin position="174"/>
        <end position="372"/>
    </location>
</feature>
<protein>
    <submittedName>
        <fullName evidence="3">DNA-binding response regulator KdpE</fullName>
    </submittedName>
</protein>
<dbReference type="Gene3D" id="3.40.50.2300">
    <property type="match status" value="1"/>
</dbReference>
<dbReference type="InterPro" id="IPR037522">
    <property type="entry name" value="HD_GYP_dom"/>
</dbReference>
<dbReference type="Pfam" id="PF00072">
    <property type="entry name" value="Response_reg"/>
    <property type="match status" value="1"/>
</dbReference>
<dbReference type="GO" id="GO:0000160">
    <property type="term" value="P:phosphorelay signal transduction system"/>
    <property type="evidence" value="ECO:0007669"/>
    <property type="project" value="InterPro"/>
</dbReference>
<dbReference type="PROSITE" id="PS50110">
    <property type="entry name" value="RESPONSE_REGULATORY"/>
    <property type="match status" value="1"/>
</dbReference>
<accession>A0A1W1D000</accession>
<organism evidence="3">
    <name type="scientific">hydrothermal vent metagenome</name>
    <dbReference type="NCBI Taxonomy" id="652676"/>
    <lineage>
        <taxon>unclassified sequences</taxon>
        <taxon>metagenomes</taxon>
        <taxon>ecological metagenomes</taxon>
    </lineage>
</organism>
<dbReference type="CDD" id="cd17546">
    <property type="entry name" value="REC_hyHK_CKI1_RcsC-like"/>
    <property type="match status" value="1"/>
</dbReference>
<dbReference type="PANTHER" id="PTHR45228">
    <property type="entry name" value="CYCLIC DI-GMP PHOSPHODIESTERASE TM_0186-RELATED"/>
    <property type="match status" value="1"/>
</dbReference>
<dbReference type="AlphaFoldDB" id="A0A1W1D000"/>
<dbReference type="EMBL" id="FPHM01000248">
    <property type="protein sequence ID" value="SFV71428.1"/>
    <property type="molecule type" value="Genomic_DNA"/>
</dbReference>
<dbReference type="PANTHER" id="PTHR45228:SF1">
    <property type="entry name" value="CYCLIC DI-GMP PHOSPHODIESTERASE TM_0186"/>
    <property type="match status" value="1"/>
</dbReference>
<dbReference type="SUPFAM" id="SSF109604">
    <property type="entry name" value="HD-domain/PDEase-like"/>
    <property type="match status" value="1"/>
</dbReference>
<dbReference type="SMART" id="SM00448">
    <property type="entry name" value="REC"/>
    <property type="match status" value="1"/>
</dbReference>
<dbReference type="InterPro" id="IPR011006">
    <property type="entry name" value="CheY-like_superfamily"/>
</dbReference>
<reference evidence="3" key="1">
    <citation type="submission" date="2016-10" db="EMBL/GenBank/DDBJ databases">
        <authorList>
            <person name="de Groot N.N."/>
        </authorList>
    </citation>
    <scope>NUCLEOTIDE SEQUENCE</scope>
</reference>
<feature type="domain" description="Response regulatory" evidence="1">
    <location>
        <begin position="10"/>
        <end position="125"/>
    </location>
</feature>
<evidence type="ECO:0000259" key="2">
    <source>
        <dbReference type="PROSITE" id="PS51832"/>
    </source>
</evidence>
<dbReference type="InterPro" id="IPR052020">
    <property type="entry name" value="Cyclic_di-GMP/3'3'-cGAMP_PDE"/>
</dbReference>
<name>A0A1W1D000_9ZZZZ</name>
<proteinExistence type="predicted"/>
<sequence>MKWSPLGNIDLLIVDDDPFNRQLVVSLLEKIENIHFIEAENGKEALEVLEKHNIDMVLLDLHMPIMDGYETLKLIKHESKYDFTPVLIVTTDEQEMNRLYSLGADDFISKPFKLSELESRIYAHIEKAQYRKKYNELSQNKIQKTLIESKEQEEKQKPIDKKVSKEAQYDLEFIEKSQKEIFYSMAKILGYKNKNLDDTKIVAMLAKALSLLIGYDREKANIIYNATLIRQIGSFSINENIPLAYNFSELAKKRYKESIFTGYQLLSSAIETNFIKIAQTVILQSKEHFDGSGFPKQRKENEIHNIAYIVSLVETFNALLSQNSYLNHKIHTPQETYEILKADSGKRFHPKITKLFLNHFEYFIGLREKIIKQNL</sequence>
<gene>
    <name evidence="3" type="ORF">MNB_SV-13-1652</name>
</gene>
<dbReference type="InterPro" id="IPR001789">
    <property type="entry name" value="Sig_transdc_resp-reg_receiver"/>
</dbReference>